<evidence type="ECO:0000313" key="2">
    <source>
        <dbReference type="EMBL" id="MBB6633851.1"/>
    </source>
</evidence>
<keyword evidence="3" id="KW-1185">Reference proteome</keyword>
<reference evidence="2 3" key="1">
    <citation type="submission" date="2020-08" db="EMBL/GenBank/DDBJ databases">
        <title>Cohnella phylogeny.</title>
        <authorList>
            <person name="Dunlap C."/>
        </authorList>
    </citation>
    <scope>NUCLEOTIDE SEQUENCE [LARGE SCALE GENOMIC DNA]</scope>
    <source>
        <strain evidence="2 3">DSM 25241</strain>
    </source>
</reference>
<dbReference type="RefSeq" id="WP_185119062.1">
    <property type="nucleotide sequence ID" value="NZ_JACJVQ010000005.1"/>
</dbReference>
<sequence length="409" mass="47507">MTQPVLGILTLYLNDNKVLEEKKVYEKMIVAAAKMGLDAYVFTPEDVEERSGRIHAMIYSTDTRTWLRRWVRFPNLIYDRCRIQRSKRFEQLLAFRKRYSHLTFLNRPLRNKWTIYRTLWKVPSFREHLPVTRLYQSYEDVSVMLGKFPLLYVKPINGTGGRGILRIEKLKSRSLLLQGRDHKRRIVSPKRISRDNLASELRDWDTNGDKYIVQQGLNIKLPSGRVHDYRMLVQKNGSGEWEVTGCAGRVGPVRSITSNLHGGGSAAPMNSLLRQWVSSEAKIAQIRETAERFGISVAKYLETTYSALCELALDLAIDRGGRIWLLEVNPKPAREVFIRAGEREVYRRAITRPLEYALWVYRQKRSDRSNRTEPRSRPRSADSSQESRLPENASQTNMRSWQSSGWDGD</sequence>
<feature type="compositionally biased region" description="Basic and acidic residues" evidence="1">
    <location>
        <begin position="367"/>
        <end position="380"/>
    </location>
</feature>
<evidence type="ECO:0000256" key="1">
    <source>
        <dbReference type="SAM" id="MobiDB-lite"/>
    </source>
</evidence>
<feature type="region of interest" description="Disordered" evidence="1">
    <location>
        <begin position="367"/>
        <end position="409"/>
    </location>
</feature>
<dbReference type="AlphaFoldDB" id="A0A841SYL3"/>
<dbReference type="InterPro" id="IPR026838">
    <property type="entry name" value="YheC/D"/>
</dbReference>
<feature type="compositionally biased region" description="Polar residues" evidence="1">
    <location>
        <begin position="381"/>
        <end position="409"/>
    </location>
</feature>
<dbReference type="Pfam" id="PF14398">
    <property type="entry name" value="ATPgrasp_YheCD"/>
    <property type="match status" value="1"/>
</dbReference>
<dbReference type="Proteomes" id="UP000535838">
    <property type="component" value="Unassembled WGS sequence"/>
</dbReference>
<comment type="caution">
    <text evidence="2">The sequence shown here is derived from an EMBL/GenBank/DDBJ whole genome shotgun (WGS) entry which is preliminary data.</text>
</comment>
<proteinExistence type="predicted"/>
<dbReference type="Gene3D" id="3.30.470.20">
    <property type="entry name" value="ATP-grasp fold, B domain"/>
    <property type="match status" value="1"/>
</dbReference>
<evidence type="ECO:0000313" key="3">
    <source>
        <dbReference type="Proteomes" id="UP000535838"/>
    </source>
</evidence>
<protein>
    <submittedName>
        <fullName evidence="2">YheC/YheD family protein</fullName>
    </submittedName>
</protein>
<organism evidence="2 3">
    <name type="scientific">Cohnella thailandensis</name>
    <dbReference type="NCBI Taxonomy" id="557557"/>
    <lineage>
        <taxon>Bacteria</taxon>
        <taxon>Bacillati</taxon>
        <taxon>Bacillota</taxon>
        <taxon>Bacilli</taxon>
        <taxon>Bacillales</taxon>
        <taxon>Paenibacillaceae</taxon>
        <taxon>Cohnella</taxon>
    </lineage>
</organism>
<dbReference type="EMBL" id="JACJVQ010000005">
    <property type="protein sequence ID" value="MBB6633851.1"/>
    <property type="molecule type" value="Genomic_DNA"/>
</dbReference>
<dbReference type="SUPFAM" id="SSF56059">
    <property type="entry name" value="Glutathione synthetase ATP-binding domain-like"/>
    <property type="match status" value="1"/>
</dbReference>
<accession>A0A841SYL3</accession>
<gene>
    <name evidence="2" type="ORF">H7B67_06995</name>
</gene>
<name>A0A841SYL3_9BACL</name>